<dbReference type="Proteomes" id="UP000000328">
    <property type="component" value="Chromosome"/>
</dbReference>
<dbReference type="HOGENOM" id="CLU_042088_3_0_11"/>
<dbReference type="PIRSF" id="PIRSF001439">
    <property type="entry name" value="CryM"/>
    <property type="match status" value="1"/>
</dbReference>
<evidence type="ECO:0000313" key="1">
    <source>
        <dbReference type="EMBL" id="ADJ47961.1"/>
    </source>
</evidence>
<sequence length="346" mass="36427">MSSWLTGALPEPRPESLLFLRRDEVVECLEDCDPVGIVRDALLAHGAGNTTLPGEAYLAWHNGKGAYTRSIGMPGAVAGRDYGMKIINASVTNPELGLERAGGLGLCFDPETARVTTVMEVGVLSAVRTAAVSVLAVEAAGYGAAARVAVVGCGTQARLHLALLLSRTDTVREVTLFDERPAAAEALAEALTARHPRLAVTVASGVPEAVDGQDIVFFLTTASEGYVRKSWISRGALLVNVSLGDLTDEVLTGAHSLYIDDLRLIVENPRRPLGRLINDGRVAPAAADGPSVTATIAELLAHPGRPTEDGYVVVNPFGLGVLDVALFAEVRVQAEKAGRGQRLRLL</sequence>
<dbReference type="PANTHER" id="PTHR13812:SF19">
    <property type="entry name" value="KETIMINE REDUCTASE MU-CRYSTALLIN"/>
    <property type="match status" value="1"/>
</dbReference>
<dbReference type="InterPro" id="IPR003462">
    <property type="entry name" value="ODC_Mu_crystall"/>
</dbReference>
<organism evidence="1 2">
    <name type="scientific">Amycolatopsis mediterranei (strain U-32)</name>
    <dbReference type="NCBI Taxonomy" id="749927"/>
    <lineage>
        <taxon>Bacteria</taxon>
        <taxon>Bacillati</taxon>
        <taxon>Actinomycetota</taxon>
        <taxon>Actinomycetes</taxon>
        <taxon>Pseudonocardiales</taxon>
        <taxon>Pseudonocardiaceae</taxon>
        <taxon>Amycolatopsis</taxon>
    </lineage>
</organism>
<dbReference type="InterPro" id="IPR036291">
    <property type="entry name" value="NAD(P)-bd_dom_sf"/>
</dbReference>
<dbReference type="Gene3D" id="3.30.1780.10">
    <property type="entry name" value="ornithine cyclodeaminase, domain 1"/>
    <property type="match status" value="1"/>
</dbReference>
<dbReference type="KEGG" id="amd:AMED_6226"/>
<accession>A0A0H3DBD8</accession>
<dbReference type="GeneID" id="92873887"/>
<dbReference type="InterPro" id="IPR023401">
    <property type="entry name" value="ODC_N"/>
</dbReference>
<name>A0A0H3DBD8_AMYMU</name>
<dbReference type="SUPFAM" id="SSF51735">
    <property type="entry name" value="NAD(P)-binding Rossmann-fold domains"/>
    <property type="match status" value="1"/>
</dbReference>
<dbReference type="OrthoDB" id="3396397at2"/>
<gene>
    <name evidence="1" type="primary">ocd</name>
    <name evidence="1" type="ordered locus">AMED_6226</name>
</gene>
<dbReference type="RefSeq" id="WP_013228012.1">
    <property type="nucleotide sequence ID" value="NC_014318.1"/>
</dbReference>
<dbReference type="GO" id="GO:0005737">
    <property type="term" value="C:cytoplasm"/>
    <property type="evidence" value="ECO:0007669"/>
    <property type="project" value="TreeGrafter"/>
</dbReference>
<dbReference type="Gene3D" id="3.40.50.720">
    <property type="entry name" value="NAD(P)-binding Rossmann-like Domain"/>
    <property type="match status" value="1"/>
</dbReference>
<dbReference type="PANTHER" id="PTHR13812">
    <property type="entry name" value="KETIMINE REDUCTASE MU-CRYSTALLIN"/>
    <property type="match status" value="1"/>
</dbReference>
<dbReference type="eggNOG" id="COG2423">
    <property type="taxonomic scope" value="Bacteria"/>
</dbReference>
<dbReference type="AlphaFoldDB" id="A0A0H3DBD8"/>
<reference evidence="1 2" key="1">
    <citation type="journal article" date="2010" name="Cell Res.">
        <title>Complete genome sequence of the rifamycin SV-producing Amycolatopsis mediterranei U32 revealed its genetic characteristics in phylogeny and metabolism.</title>
        <authorList>
            <person name="Zhao W."/>
            <person name="Zhong Y."/>
            <person name="Yuan H."/>
            <person name="Wang J."/>
            <person name="Zheng H."/>
            <person name="Wang Y."/>
            <person name="Cen X."/>
            <person name="Xu F."/>
            <person name="Bai J."/>
            <person name="Han X."/>
            <person name="Lu G."/>
            <person name="Zhu Y."/>
            <person name="Shao Z."/>
            <person name="Yan H."/>
            <person name="Li C."/>
            <person name="Peng N."/>
            <person name="Zhang Z."/>
            <person name="Zhang Y."/>
            <person name="Lin W."/>
            <person name="Fan Y."/>
            <person name="Qin Z."/>
            <person name="Hu Y."/>
            <person name="Zhu B."/>
            <person name="Wang S."/>
            <person name="Ding X."/>
            <person name="Zhao G.P."/>
        </authorList>
    </citation>
    <scope>NUCLEOTIDE SEQUENCE [LARGE SCALE GENOMIC DNA]</scope>
    <source>
        <strain evidence="2">U-32</strain>
    </source>
</reference>
<dbReference type="EMBL" id="CP002000">
    <property type="protein sequence ID" value="ADJ47961.1"/>
    <property type="molecule type" value="Genomic_DNA"/>
</dbReference>
<protein>
    <submittedName>
        <fullName evidence="1">Ornithine cyclodeaminase</fullName>
    </submittedName>
</protein>
<dbReference type="PATRIC" id="fig|749927.5.peg.6473"/>
<evidence type="ECO:0000313" key="2">
    <source>
        <dbReference type="Proteomes" id="UP000000328"/>
    </source>
</evidence>
<proteinExistence type="predicted"/>
<dbReference type="Pfam" id="PF02423">
    <property type="entry name" value="OCD_Mu_crystall"/>
    <property type="match status" value="1"/>
</dbReference>